<keyword evidence="8" id="KW-1185">Reference proteome</keyword>
<feature type="domain" description="Response regulatory" evidence="6">
    <location>
        <begin position="8"/>
        <end position="128"/>
    </location>
</feature>
<evidence type="ECO:0000256" key="3">
    <source>
        <dbReference type="ARBA" id="ARBA00022723"/>
    </source>
</evidence>
<name>A0A364NQL7_9GAMM</name>
<dbReference type="Proteomes" id="UP000250744">
    <property type="component" value="Unassembled WGS sequence"/>
</dbReference>
<gene>
    <name evidence="7" type="ORF">DN062_03365</name>
</gene>
<dbReference type="InterPro" id="IPR011006">
    <property type="entry name" value="CheY-like_superfamily"/>
</dbReference>
<keyword evidence="3" id="KW-0479">Metal-binding</keyword>
<dbReference type="InterPro" id="IPR050595">
    <property type="entry name" value="Bact_response_regulator"/>
</dbReference>
<dbReference type="SUPFAM" id="SSF52172">
    <property type="entry name" value="CheY-like"/>
    <property type="match status" value="1"/>
</dbReference>
<dbReference type="Gene3D" id="3.40.50.2300">
    <property type="match status" value="1"/>
</dbReference>
<dbReference type="PANTHER" id="PTHR44591">
    <property type="entry name" value="STRESS RESPONSE REGULATOR PROTEIN 1"/>
    <property type="match status" value="1"/>
</dbReference>
<evidence type="ECO:0000259" key="6">
    <source>
        <dbReference type="PROSITE" id="PS50110"/>
    </source>
</evidence>
<dbReference type="GO" id="GO:0000160">
    <property type="term" value="P:phosphorelay signal transduction system"/>
    <property type="evidence" value="ECO:0007669"/>
    <property type="project" value="InterPro"/>
</dbReference>
<evidence type="ECO:0000256" key="1">
    <source>
        <dbReference type="ARBA" id="ARBA00010587"/>
    </source>
</evidence>
<dbReference type="Gene3D" id="1.20.120.50">
    <property type="entry name" value="Hemerythrin-like"/>
    <property type="match status" value="1"/>
</dbReference>
<reference evidence="7 8" key="1">
    <citation type="submission" date="2018-06" db="EMBL/GenBank/DDBJ databases">
        <title>Nitrincola tibetense sp. nov., isolated from Lake XuguoCo on Tibetan Plateau.</title>
        <authorList>
            <person name="Xing P."/>
        </authorList>
    </citation>
    <scope>NUCLEOTIDE SEQUENCE [LARGE SCALE GENOMIC DNA]</scope>
    <source>
        <strain evidence="8">xg18</strain>
    </source>
</reference>
<comment type="similarity">
    <text evidence="1">Belongs to the hemerythrin family.</text>
</comment>
<dbReference type="Pfam" id="PF00072">
    <property type="entry name" value="Response_reg"/>
    <property type="match status" value="1"/>
</dbReference>
<dbReference type="PANTHER" id="PTHR44591:SF3">
    <property type="entry name" value="RESPONSE REGULATORY DOMAIN-CONTAINING PROTEIN"/>
    <property type="match status" value="1"/>
</dbReference>
<feature type="modified residue" description="4-aspartylphosphate" evidence="5">
    <location>
        <position position="59"/>
    </location>
</feature>
<dbReference type="GO" id="GO:0046872">
    <property type="term" value="F:metal ion binding"/>
    <property type="evidence" value="ECO:0007669"/>
    <property type="project" value="UniProtKB-KW"/>
</dbReference>
<protein>
    <recommendedName>
        <fullName evidence="6">Response regulatory domain-containing protein</fullName>
    </recommendedName>
</protein>
<organism evidence="7 8">
    <name type="scientific">Nitrincola tibetensis</name>
    <dbReference type="NCBI Taxonomy" id="2219697"/>
    <lineage>
        <taxon>Bacteria</taxon>
        <taxon>Pseudomonadati</taxon>
        <taxon>Pseudomonadota</taxon>
        <taxon>Gammaproteobacteria</taxon>
        <taxon>Oceanospirillales</taxon>
        <taxon>Oceanospirillaceae</taxon>
        <taxon>Nitrincola</taxon>
    </lineage>
</organism>
<dbReference type="RefSeq" id="WP_112157516.1">
    <property type="nucleotide sequence ID" value="NZ_QKRX01000002.1"/>
</dbReference>
<dbReference type="OrthoDB" id="6116549at2"/>
<evidence type="ECO:0000256" key="2">
    <source>
        <dbReference type="ARBA" id="ARBA00022553"/>
    </source>
</evidence>
<comment type="caution">
    <text evidence="7">The sequence shown here is derived from an EMBL/GenBank/DDBJ whole genome shotgun (WGS) entry which is preliminary data.</text>
</comment>
<sequence length="313" mass="35847">MLSVSGTTLLTVDDSPLINEYARGILERLGAKRVFTAFSGDDACVLLRRNKDIQLVITDIQMEHGNGLALLKSIRMGEDNIRRDIPVIVVTDFSYKSNVIKALQLNCNGFVSKPVNGEILARKISEALNTHFDLKTVDEYAQVDTSLTDAQSETPENENLHQKKTLIDRVRASGGVLSEMPPGWSPEYKSGIEDRDKLLIKIFHLQELILKHVIHKKNSSSQRHCDDLIDCTNEYVQQEIEDHQSRPYFDADLHQKEHDKIVKMTEVICKAITVSHDTNKIVSYLKKLRETWHSHIIHWDKEFQNLVNHEEQQ</sequence>
<dbReference type="PROSITE" id="PS50110">
    <property type="entry name" value="RESPONSE_REGULATORY"/>
    <property type="match status" value="1"/>
</dbReference>
<dbReference type="EMBL" id="QKRX01000002">
    <property type="protein sequence ID" value="RAU19310.1"/>
    <property type="molecule type" value="Genomic_DNA"/>
</dbReference>
<dbReference type="SMART" id="SM00448">
    <property type="entry name" value="REC"/>
    <property type="match status" value="1"/>
</dbReference>
<evidence type="ECO:0000313" key="7">
    <source>
        <dbReference type="EMBL" id="RAU19310.1"/>
    </source>
</evidence>
<evidence type="ECO:0000256" key="4">
    <source>
        <dbReference type="ARBA" id="ARBA00023004"/>
    </source>
</evidence>
<evidence type="ECO:0000313" key="8">
    <source>
        <dbReference type="Proteomes" id="UP000250744"/>
    </source>
</evidence>
<proteinExistence type="inferred from homology"/>
<dbReference type="AlphaFoldDB" id="A0A364NQL7"/>
<accession>A0A364NQL7</accession>
<dbReference type="InterPro" id="IPR001789">
    <property type="entry name" value="Sig_transdc_resp-reg_receiver"/>
</dbReference>
<dbReference type="InterPro" id="IPR035938">
    <property type="entry name" value="Hemerythrin-like_sf"/>
</dbReference>
<dbReference type="SUPFAM" id="SSF47188">
    <property type="entry name" value="Hemerythrin-like"/>
    <property type="match status" value="1"/>
</dbReference>
<keyword evidence="4" id="KW-0408">Iron</keyword>
<keyword evidence="2 5" id="KW-0597">Phosphoprotein</keyword>
<evidence type="ECO:0000256" key="5">
    <source>
        <dbReference type="PROSITE-ProRule" id="PRU00169"/>
    </source>
</evidence>